<feature type="compositionally biased region" description="Basic residues" evidence="1">
    <location>
        <begin position="97"/>
        <end position="137"/>
    </location>
</feature>
<dbReference type="GO" id="GO:0006334">
    <property type="term" value="P:nucleosome assembly"/>
    <property type="evidence" value="ECO:0007669"/>
    <property type="project" value="InterPro"/>
</dbReference>
<feature type="region of interest" description="Disordered" evidence="1">
    <location>
        <begin position="97"/>
        <end position="145"/>
    </location>
</feature>
<gene>
    <name evidence="4" type="primary">LOC112495395</name>
</gene>
<proteinExistence type="predicted"/>
<dbReference type="KEGG" id="ccin:112495395"/>
<dbReference type="Gene3D" id="1.10.10.10">
    <property type="entry name" value="Winged helix-like DNA-binding domain superfamily/Winged helix DNA-binding domain"/>
    <property type="match status" value="1"/>
</dbReference>
<evidence type="ECO:0000313" key="3">
    <source>
        <dbReference type="Proteomes" id="UP000694920"/>
    </source>
</evidence>
<dbReference type="RefSeq" id="XP_024947604.1">
    <property type="nucleotide sequence ID" value="XM_025091836.1"/>
</dbReference>
<protein>
    <submittedName>
        <fullName evidence="4">Uncharacterized protein LOC112495395</fullName>
    </submittedName>
</protein>
<dbReference type="GO" id="GO:0000786">
    <property type="term" value="C:nucleosome"/>
    <property type="evidence" value="ECO:0007669"/>
    <property type="project" value="InterPro"/>
</dbReference>
<evidence type="ECO:0000259" key="2">
    <source>
        <dbReference type="PROSITE" id="PS51504"/>
    </source>
</evidence>
<dbReference type="GeneID" id="112495395"/>
<dbReference type="PROSITE" id="PS51504">
    <property type="entry name" value="H15"/>
    <property type="match status" value="1"/>
</dbReference>
<feature type="domain" description="H15" evidence="2">
    <location>
        <begin position="1"/>
        <end position="73"/>
    </location>
</feature>
<keyword evidence="3" id="KW-1185">Reference proteome</keyword>
<evidence type="ECO:0000256" key="1">
    <source>
        <dbReference type="SAM" id="MobiDB-lite"/>
    </source>
</evidence>
<dbReference type="InterPro" id="IPR005818">
    <property type="entry name" value="Histone_H1/H5_H15"/>
</dbReference>
<sequence>MVKQSSKSLAQILAAIKKLQNVRGSTSKEIMNYITTEYDLPESTVKRQMRSALKRGVDYGILKKGHGQYCLPAETAAGCQEVATQELGILGLCSKHRSMRSRRGRGRRRRGKRRRRRRRGGRRGRRRRRSRYRRRGGERRVTGDTLKGILRMNAHRPCALCWNLGRSPPGEESAR</sequence>
<name>A0AAJ7RUX4_CEPCN</name>
<reference evidence="4" key="1">
    <citation type="submission" date="2025-08" db="UniProtKB">
        <authorList>
            <consortium name="RefSeq"/>
        </authorList>
    </citation>
    <scope>IDENTIFICATION</scope>
</reference>
<dbReference type="AlphaFoldDB" id="A0AAJ7RUX4"/>
<dbReference type="Proteomes" id="UP000694920">
    <property type="component" value="Unplaced"/>
</dbReference>
<dbReference type="GO" id="GO:0003677">
    <property type="term" value="F:DNA binding"/>
    <property type="evidence" value="ECO:0007669"/>
    <property type="project" value="InterPro"/>
</dbReference>
<dbReference type="Pfam" id="PF00538">
    <property type="entry name" value="Linker_histone"/>
    <property type="match status" value="1"/>
</dbReference>
<accession>A0AAJ7RUX4</accession>
<evidence type="ECO:0000313" key="4">
    <source>
        <dbReference type="RefSeq" id="XP_024947604.1"/>
    </source>
</evidence>
<dbReference type="InterPro" id="IPR036390">
    <property type="entry name" value="WH_DNA-bd_sf"/>
</dbReference>
<dbReference type="InterPro" id="IPR036388">
    <property type="entry name" value="WH-like_DNA-bd_sf"/>
</dbReference>
<organism evidence="3 4">
    <name type="scientific">Cephus cinctus</name>
    <name type="common">Wheat stem sawfly</name>
    <dbReference type="NCBI Taxonomy" id="211228"/>
    <lineage>
        <taxon>Eukaryota</taxon>
        <taxon>Metazoa</taxon>
        <taxon>Ecdysozoa</taxon>
        <taxon>Arthropoda</taxon>
        <taxon>Hexapoda</taxon>
        <taxon>Insecta</taxon>
        <taxon>Pterygota</taxon>
        <taxon>Neoptera</taxon>
        <taxon>Endopterygota</taxon>
        <taxon>Hymenoptera</taxon>
        <taxon>Cephoidea</taxon>
        <taxon>Cephidae</taxon>
        <taxon>Cephus</taxon>
    </lineage>
</organism>
<dbReference type="SUPFAM" id="SSF46785">
    <property type="entry name" value="Winged helix' DNA-binding domain"/>
    <property type="match status" value="1"/>
</dbReference>